<feature type="region of interest" description="Disordered" evidence="1">
    <location>
        <begin position="1"/>
        <end position="69"/>
    </location>
</feature>
<dbReference type="PANTHER" id="PTHR34569:SF17">
    <property type="entry name" value="UBIQUITIN-PROTEIN LIGASE ARKADIA-A, PUTATIVE-RELATED"/>
    <property type="match status" value="1"/>
</dbReference>
<gene>
    <name evidence="3" type="primary">LOC100827320</name>
    <name evidence="2" type="ORF">BRADI_1g13833v3</name>
</gene>
<accession>A0A0Q3J832</accession>
<proteinExistence type="predicted"/>
<dbReference type="Proteomes" id="UP000008810">
    <property type="component" value="Chromosome 1"/>
</dbReference>
<sequence length="165" mass="17274">MDIDAHEAPSSPPPPPRAVRSRPTSWGSSASSGSGGGGGGVEYTSLRDVLVSPGGGGGGSRSGSSFGTSDVHDFDTSNITIRNQLLKHAASAYLQSAIVVTPRHRGCLSRIWRRVMQRRRMLLRRPAACCPRSGESSCAFAEALAGSARSLLACLSGCFARLWTS</sequence>
<dbReference type="GeneID" id="100827320"/>
<evidence type="ECO:0000313" key="3">
    <source>
        <dbReference type="EnsemblPlants" id="KQK13995"/>
    </source>
</evidence>
<protein>
    <submittedName>
        <fullName evidence="2 3">Uncharacterized protein</fullName>
    </submittedName>
</protein>
<dbReference type="KEGG" id="bdi:100827320"/>
<dbReference type="EMBL" id="CM000880">
    <property type="protein sequence ID" value="KQK13995.1"/>
    <property type="molecule type" value="Genomic_DNA"/>
</dbReference>
<name>A0A0Q3J832_BRADI</name>
<dbReference type="OrthoDB" id="1364464at2759"/>
<dbReference type="AlphaFoldDB" id="A0A0Q3J832"/>
<organism evidence="2">
    <name type="scientific">Brachypodium distachyon</name>
    <name type="common">Purple false brome</name>
    <name type="synonym">Trachynia distachya</name>
    <dbReference type="NCBI Taxonomy" id="15368"/>
    <lineage>
        <taxon>Eukaryota</taxon>
        <taxon>Viridiplantae</taxon>
        <taxon>Streptophyta</taxon>
        <taxon>Embryophyta</taxon>
        <taxon>Tracheophyta</taxon>
        <taxon>Spermatophyta</taxon>
        <taxon>Magnoliopsida</taxon>
        <taxon>Liliopsida</taxon>
        <taxon>Poales</taxon>
        <taxon>Poaceae</taxon>
        <taxon>BOP clade</taxon>
        <taxon>Pooideae</taxon>
        <taxon>Stipodae</taxon>
        <taxon>Brachypodieae</taxon>
        <taxon>Brachypodium</taxon>
    </lineage>
</organism>
<evidence type="ECO:0000313" key="2">
    <source>
        <dbReference type="EMBL" id="KQK13995.1"/>
    </source>
</evidence>
<evidence type="ECO:0000256" key="1">
    <source>
        <dbReference type="SAM" id="MobiDB-lite"/>
    </source>
</evidence>
<reference evidence="3" key="3">
    <citation type="submission" date="2018-08" db="UniProtKB">
        <authorList>
            <consortium name="EnsemblPlants"/>
        </authorList>
    </citation>
    <scope>IDENTIFICATION</scope>
    <source>
        <strain evidence="3">cv. Bd21</strain>
    </source>
</reference>
<reference evidence="2 3" key="1">
    <citation type="journal article" date="2010" name="Nature">
        <title>Genome sequencing and analysis of the model grass Brachypodium distachyon.</title>
        <authorList>
            <consortium name="International Brachypodium Initiative"/>
        </authorList>
    </citation>
    <scope>NUCLEOTIDE SEQUENCE [LARGE SCALE GENOMIC DNA]</scope>
    <source>
        <strain evidence="2">Bd21</strain>
        <strain evidence="3">cv. Bd21</strain>
    </source>
</reference>
<reference evidence="2" key="2">
    <citation type="submission" date="2017-06" db="EMBL/GenBank/DDBJ databases">
        <title>WGS assembly of Brachypodium distachyon.</title>
        <authorList>
            <consortium name="The International Brachypodium Initiative"/>
            <person name="Lucas S."/>
            <person name="Harmon-Smith M."/>
            <person name="Lail K."/>
            <person name="Tice H."/>
            <person name="Grimwood J."/>
            <person name="Bruce D."/>
            <person name="Barry K."/>
            <person name="Shu S."/>
            <person name="Lindquist E."/>
            <person name="Wang M."/>
            <person name="Pitluck S."/>
            <person name="Vogel J.P."/>
            <person name="Garvin D.F."/>
            <person name="Mockler T.C."/>
            <person name="Schmutz J."/>
            <person name="Rokhsar D."/>
            <person name="Bevan M.W."/>
        </authorList>
    </citation>
    <scope>NUCLEOTIDE SEQUENCE</scope>
    <source>
        <strain evidence="2">Bd21</strain>
    </source>
</reference>
<evidence type="ECO:0000313" key="4">
    <source>
        <dbReference type="Proteomes" id="UP000008810"/>
    </source>
</evidence>
<dbReference type="Gramene" id="KQK13995">
    <property type="protein sequence ID" value="KQK13995"/>
    <property type="gene ID" value="BRADI_1g13833v3"/>
</dbReference>
<dbReference type="PANTHER" id="PTHR34569">
    <property type="entry name" value="EXPRESSED PROTEIN"/>
    <property type="match status" value="1"/>
</dbReference>
<feature type="compositionally biased region" description="Low complexity" evidence="1">
    <location>
        <begin position="21"/>
        <end position="32"/>
    </location>
</feature>
<dbReference type="RefSeq" id="XP_014752592.1">
    <property type="nucleotide sequence ID" value="XM_014897106.2"/>
</dbReference>
<dbReference type="EnsemblPlants" id="KQK13995">
    <property type="protein sequence ID" value="KQK13995"/>
    <property type="gene ID" value="BRADI_1g13833v3"/>
</dbReference>
<keyword evidence="4" id="KW-1185">Reference proteome</keyword>